<evidence type="ECO:0000313" key="2">
    <source>
        <dbReference type="Proteomes" id="UP000286097"/>
    </source>
</evidence>
<comment type="caution">
    <text evidence="1">The sequence shown here is derived from an EMBL/GenBank/DDBJ whole genome shotgun (WGS) entry which is preliminary data.</text>
</comment>
<sequence length="68" mass="7698">MLQVGDMRYVLPVQRESVALNTVGILSAEIRDMRYVLLVQRESVGLNTVGILSAERFGKLTFDLREDD</sequence>
<gene>
    <name evidence="1" type="ORF">DD237_007867</name>
</gene>
<dbReference type="VEuPathDB" id="FungiDB:DD237_007867"/>
<accession>A0A3R7WLR6</accession>
<dbReference type="EMBL" id="QKXF01000417">
    <property type="protein sequence ID" value="RQM11545.1"/>
    <property type="molecule type" value="Genomic_DNA"/>
</dbReference>
<reference evidence="1 2" key="1">
    <citation type="submission" date="2018-06" db="EMBL/GenBank/DDBJ databases">
        <title>Comparative genomics of downy mildews reveals potential adaptations to biotrophy.</title>
        <authorList>
            <person name="Fletcher K."/>
            <person name="Klosterman S.J."/>
            <person name="Derevnina L."/>
            <person name="Martin F."/>
            <person name="Koike S."/>
            <person name="Reyes Chin-Wo S."/>
            <person name="Mou B."/>
            <person name="Michelmore R."/>
        </authorList>
    </citation>
    <scope>NUCLEOTIDE SEQUENCE [LARGE SCALE GENOMIC DNA]</scope>
    <source>
        <strain evidence="1 2">R13</strain>
    </source>
</reference>
<dbReference type="Proteomes" id="UP000286097">
    <property type="component" value="Unassembled WGS sequence"/>
</dbReference>
<dbReference type="AlphaFoldDB" id="A0A3R7WLR6"/>
<evidence type="ECO:0000313" key="1">
    <source>
        <dbReference type="EMBL" id="RQM11545.1"/>
    </source>
</evidence>
<name>A0A3R7WLR6_9STRA</name>
<protein>
    <submittedName>
        <fullName evidence="1">Uncharacterized protein</fullName>
    </submittedName>
</protein>
<organism evidence="1 2">
    <name type="scientific">Peronospora effusa</name>
    <dbReference type="NCBI Taxonomy" id="542832"/>
    <lineage>
        <taxon>Eukaryota</taxon>
        <taxon>Sar</taxon>
        <taxon>Stramenopiles</taxon>
        <taxon>Oomycota</taxon>
        <taxon>Peronosporomycetes</taxon>
        <taxon>Peronosporales</taxon>
        <taxon>Peronosporaceae</taxon>
        <taxon>Peronospora</taxon>
    </lineage>
</organism>
<proteinExistence type="predicted"/>